<sequence>MDEYHYPNLTIVEEDVCIKFRINQLRHAIIAEFPQHEPHNITAETIQAATQMQYGVHLDLQDISQFTSGFLLEIRPPRTRKLMLTKGFIAMSPFSLNLVPWNPEYGSTATLAYTQLPALSNFDHNAYARNSGRPLKQIHIQIAGIPPHLCSNATINTLLAKLATVRHILLNPKNHTYIIHADTHCFDAIPPTANLGIKRMQEGKLLFHIWPIWYNTVDITPPDALSSNHARQRQQNIPDDEAHSALRTPDDTTYWARNDSTEYEPGYESDRLQ</sequence>
<dbReference type="OMA" id="IHADTHC"/>
<dbReference type="InParanoid" id="A0A1B6PJE4"/>
<name>A0A1B6PJE4_SORBI</name>
<feature type="compositionally biased region" description="Polar residues" evidence="1">
    <location>
        <begin position="225"/>
        <end position="237"/>
    </location>
</feature>
<keyword evidence="3" id="KW-1185">Reference proteome</keyword>
<gene>
    <name evidence="2" type="ORF">SORBI_3006G011800</name>
</gene>
<evidence type="ECO:0000256" key="1">
    <source>
        <dbReference type="SAM" id="MobiDB-lite"/>
    </source>
</evidence>
<dbReference type="AlphaFoldDB" id="A0A1B6PJE4"/>
<feature type="compositionally biased region" description="Basic and acidic residues" evidence="1">
    <location>
        <begin position="240"/>
        <end position="250"/>
    </location>
</feature>
<dbReference type="Proteomes" id="UP000000768">
    <property type="component" value="Chromosome 6"/>
</dbReference>
<proteinExistence type="predicted"/>
<dbReference type="EMBL" id="CM000765">
    <property type="protein sequence ID" value="KXG25788.1"/>
    <property type="molecule type" value="Genomic_DNA"/>
</dbReference>
<evidence type="ECO:0000313" key="2">
    <source>
        <dbReference type="EMBL" id="KXG25788.1"/>
    </source>
</evidence>
<dbReference type="Gramene" id="KXG25788">
    <property type="protein sequence ID" value="KXG25788"/>
    <property type="gene ID" value="SORBI_3006G011800"/>
</dbReference>
<accession>A0A1B6PJE4</accession>
<evidence type="ECO:0000313" key="3">
    <source>
        <dbReference type="Proteomes" id="UP000000768"/>
    </source>
</evidence>
<organism evidence="2 3">
    <name type="scientific">Sorghum bicolor</name>
    <name type="common">Sorghum</name>
    <name type="synonym">Sorghum vulgare</name>
    <dbReference type="NCBI Taxonomy" id="4558"/>
    <lineage>
        <taxon>Eukaryota</taxon>
        <taxon>Viridiplantae</taxon>
        <taxon>Streptophyta</taxon>
        <taxon>Embryophyta</taxon>
        <taxon>Tracheophyta</taxon>
        <taxon>Spermatophyta</taxon>
        <taxon>Magnoliopsida</taxon>
        <taxon>Liliopsida</taxon>
        <taxon>Poales</taxon>
        <taxon>Poaceae</taxon>
        <taxon>PACMAD clade</taxon>
        <taxon>Panicoideae</taxon>
        <taxon>Andropogonodae</taxon>
        <taxon>Andropogoneae</taxon>
        <taxon>Sorghinae</taxon>
        <taxon>Sorghum</taxon>
    </lineage>
</organism>
<reference evidence="2 3" key="1">
    <citation type="journal article" date="2009" name="Nature">
        <title>The Sorghum bicolor genome and the diversification of grasses.</title>
        <authorList>
            <person name="Paterson A.H."/>
            <person name="Bowers J.E."/>
            <person name="Bruggmann R."/>
            <person name="Dubchak I."/>
            <person name="Grimwood J."/>
            <person name="Gundlach H."/>
            <person name="Haberer G."/>
            <person name="Hellsten U."/>
            <person name="Mitros T."/>
            <person name="Poliakov A."/>
            <person name="Schmutz J."/>
            <person name="Spannagl M."/>
            <person name="Tang H."/>
            <person name="Wang X."/>
            <person name="Wicker T."/>
            <person name="Bharti A.K."/>
            <person name="Chapman J."/>
            <person name="Feltus F.A."/>
            <person name="Gowik U."/>
            <person name="Grigoriev I.V."/>
            <person name="Lyons E."/>
            <person name="Maher C.A."/>
            <person name="Martis M."/>
            <person name="Narechania A."/>
            <person name="Otillar R.P."/>
            <person name="Penning B.W."/>
            <person name="Salamov A.A."/>
            <person name="Wang Y."/>
            <person name="Zhang L."/>
            <person name="Carpita N.C."/>
            <person name="Freeling M."/>
            <person name="Gingle A.R."/>
            <person name="Hash C.T."/>
            <person name="Keller B."/>
            <person name="Klein P."/>
            <person name="Kresovich S."/>
            <person name="McCann M.C."/>
            <person name="Ming R."/>
            <person name="Peterson D.G."/>
            <person name="Mehboob-ur-Rahman"/>
            <person name="Ware D."/>
            <person name="Westhoff P."/>
            <person name="Mayer K.F."/>
            <person name="Messing J."/>
            <person name="Rokhsar D.S."/>
        </authorList>
    </citation>
    <scope>NUCLEOTIDE SEQUENCE [LARGE SCALE GENOMIC DNA]</scope>
    <source>
        <strain evidence="3">cv. BTx623</strain>
    </source>
</reference>
<protein>
    <submittedName>
        <fullName evidence="2">Uncharacterized protein</fullName>
    </submittedName>
</protein>
<reference evidence="3" key="2">
    <citation type="journal article" date="2018" name="Plant J.">
        <title>The Sorghum bicolor reference genome: improved assembly, gene annotations, a transcriptome atlas, and signatures of genome organization.</title>
        <authorList>
            <person name="McCormick R.F."/>
            <person name="Truong S.K."/>
            <person name="Sreedasyam A."/>
            <person name="Jenkins J."/>
            <person name="Shu S."/>
            <person name="Sims D."/>
            <person name="Kennedy M."/>
            <person name="Amirebrahimi M."/>
            <person name="Weers B.D."/>
            <person name="McKinley B."/>
            <person name="Mattison A."/>
            <person name="Morishige D.T."/>
            <person name="Grimwood J."/>
            <person name="Schmutz J."/>
            <person name="Mullet J.E."/>
        </authorList>
    </citation>
    <scope>NUCLEOTIDE SEQUENCE [LARGE SCALE GENOMIC DNA]</scope>
    <source>
        <strain evidence="3">cv. BTx623</strain>
    </source>
</reference>
<feature type="region of interest" description="Disordered" evidence="1">
    <location>
        <begin position="225"/>
        <end position="273"/>
    </location>
</feature>